<name>A0A2A2ZB94_MYCAV</name>
<evidence type="ECO:0000313" key="1">
    <source>
        <dbReference type="EMBL" id="PBA23734.1"/>
    </source>
</evidence>
<sequence>MIPLLVTAATPHGVATSRPWGVPLDALLSSVLWHRRKWKARAAGHHLAYHPDLEPDAIELPLARCNDPDHDAWHWMATFADLQPGGVEPDIRWRTSRTDRRRLQQLAPVTGNVVSDTSGRYLQRTVPVIAHPVATLTWRAVGDPDGIRELLADLPSIGKHRGTGEGVVARWTVTETPDVAAWSAGHEHEPGVLGRTVPLRCLKPGMDTGEVGIGAIRPPYLHPFSRTDAAHPAR</sequence>
<dbReference type="AlphaFoldDB" id="A0A2A2ZB94"/>
<comment type="caution">
    <text evidence="1">The sequence shown here is derived from an EMBL/GenBank/DDBJ whole genome shotgun (WGS) entry which is preliminary data.</text>
</comment>
<proteinExistence type="predicted"/>
<evidence type="ECO:0000313" key="2">
    <source>
        <dbReference type="Proteomes" id="UP000217768"/>
    </source>
</evidence>
<protein>
    <submittedName>
        <fullName evidence="1">Uncharacterized protein</fullName>
    </submittedName>
</protein>
<dbReference type="EMBL" id="NSFD01000056">
    <property type="protein sequence ID" value="PBA23734.1"/>
    <property type="molecule type" value="Genomic_DNA"/>
</dbReference>
<dbReference type="Proteomes" id="UP000217768">
    <property type="component" value="Unassembled WGS sequence"/>
</dbReference>
<dbReference type="RefSeq" id="WP_095795263.1">
    <property type="nucleotide sequence ID" value="NZ_NSFD01000056.1"/>
</dbReference>
<reference evidence="1 2" key="1">
    <citation type="submission" date="2017-08" db="EMBL/GenBank/DDBJ databases">
        <title>Phylogenetic analysis of Mycobacterium avium complex whole genomes.</title>
        <authorList>
            <person name="Caverly L.J."/>
            <person name="Spilker T."/>
            <person name="Lipuma J."/>
        </authorList>
    </citation>
    <scope>NUCLEOTIDE SEQUENCE [LARGE SCALE GENOMIC DNA]</scope>
    <source>
        <strain evidence="1 2">FLAC0165</strain>
    </source>
</reference>
<gene>
    <name evidence="1" type="ORF">CKJ66_27025</name>
</gene>
<organism evidence="1 2">
    <name type="scientific">Mycobacterium avium</name>
    <dbReference type="NCBI Taxonomy" id="1764"/>
    <lineage>
        <taxon>Bacteria</taxon>
        <taxon>Bacillati</taxon>
        <taxon>Actinomycetota</taxon>
        <taxon>Actinomycetes</taxon>
        <taxon>Mycobacteriales</taxon>
        <taxon>Mycobacteriaceae</taxon>
        <taxon>Mycobacterium</taxon>
        <taxon>Mycobacterium avium complex (MAC)</taxon>
    </lineage>
</organism>
<accession>A0A2A2ZB94</accession>